<gene>
    <name evidence="1" type="ORF">WBA_LOCUS8806</name>
</gene>
<dbReference type="Proteomes" id="UP000270924">
    <property type="component" value="Unassembled WGS sequence"/>
</dbReference>
<protein>
    <submittedName>
        <fullName evidence="1">Uncharacterized protein</fullName>
    </submittedName>
</protein>
<reference evidence="1 2" key="1">
    <citation type="submission" date="2018-11" db="EMBL/GenBank/DDBJ databases">
        <authorList>
            <consortium name="Pathogen Informatics"/>
        </authorList>
    </citation>
    <scope>NUCLEOTIDE SEQUENCE [LARGE SCALE GENOMIC DNA]</scope>
</reference>
<name>A0A3P7DYZ3_WUCBA</name>
<accession>A0A3P7DYZ3</accession>
<dbReference type="InParanoid" id="A0A3P7DYZ3"/>
<proteinExistence type="predicted"/>
<dbReference type="EMBL" id="UYWW01007783">
    <property type="protein sequence ID" value="VDM15420.1"/>
    <property type="molecule type" value="Genomic_DNA"/>
</dbReference>
<keyword evidence="2" id="KW-1185">Reference proteome</keyword>
<dbReference type="AlphaFoldDB" id="A0A3P7DYZ3"/>
<organism evidence="1 2">
    <name type="scientific">Wuchereria bancrofti</name>
    <dbReference type="NCBI Taxonomy" id="6293"/>
    <lineage>
        <taxon>Eukaryota</taxon>
        <taxon>Metazoa</taxon>
        <taxon>Ecdysozoa</taxon>
        <taxon>Nematoda</taxon>
        <taxon>Chromadorea</taxon>
        <taxon>Rhabditida</taxon>
        <taxon>Spirurina</taxon>
        <taxon>Spiruromorpha</taxon>
        <taxon>Filarioidea</taxon>
        <taxon>Onchocercidae</taxon>
        <taxon>Wuchereria</taxon>
    </lineage>
</organism>
<evidence type="ECO:0000313" key="1">
    <source>
        <dbReference type="EMBL" id="VDM15420.1"/>
    </source>
</evidence>
<evidence type="ECO:0000313" key="2">
    <source>
        <dbReference type="Proteomes" id="UP000270924"/>
    </source>
</evidence>
<sequence>MNKFNVAFDERRTVHHRLEIFVESYLRIGTDKQTYVRYCDGREGNKNRSEADQIRVDDVLMVTIVSTMTGNDE</sequence>